<dbReference type="RefSeq" id="XP_001012097.2">
    <property type="nucleotide sequence ID" value="XM_001012097.2"/>
</dbReference>
<dbReference type="HOGENOM" id="CLU_2031371_0_0_1"/>
<reference evidence="2" key="1">
    <citation type="journal article" date="2006" name="PLoS Biol.">
        <title>Macronuclear genome sequence of the ciliate Tetrahymena thermophila, a model eukaryote.</title>
        <authorList>
            <person name="Eisen J.A."/>
            <person name="Coyne R.S."/>
            <person name="Wu M."/>
            <person name="Wu D."/>
            <person name="Thiagarajan M."/>
            <person name="Wortman J.R."/>
            <person name="Badger J.H."/>
            <person name="Ren Q."/>
            <person name="Amedeo P."/>
            <person name="Jones K.M."/>
            <person name="Tallon L.J."/>
            <person name="Delcher A.L."/>
            <person name="Salzberg S.L."/>
            <person name="Silva J.C."/>
            <person name="Haas B.J."/>
            <person name="Majoros W.H."/>
            <person name="Farzad M."/>
            <person name="Carlton J.M."/>
            <person name="Smith R.K. Jr."/>
            <person name="Garg J."/>
            <person name="Pearlman R.E."/>
            <person name="Karrer K.M."/>
            <person name="Sun L."/>
            <person name="Manning G."/>
            <person name="Elde N.C."/>
            <person name="Turkewitz A.P."/>
            <person name="Asai D.J."/>
            <person name="Wilkes D.E."/>
            <person name="Wang Y."/>
            <person name="Cai H."/>
            <person name="Collins K."/>
            <person name="Stewart B.A."/>
            <person name="Lee S.R."/>
            <person name="Wilamowska K."/>
            <person name="Weinberg Z."/>
            <person name="Ruzzo W.L."/>
            <person name="Wloga D."/>
            <person name="Gaertig J."/>
            <person name="Frankel J."/>
            <person name="Tsao C.-C."/>
            <person name="Gorovsky M.A."/>
            <person name="Keeling P.J."/>
            <person name="Waller R.F."/>
            <person name="Patron N.J."/>
            <person name="Cherry J.M."/>
            <person name="Stover N.A."/>
            <person name="Krieger C.J."/>
            <person name="del Toro C."/>
            <person name="Ryder H.F."/>
            <person name="Williamson S.C."/>
            <person name="Barbeau R.A."/>
            <person name="Hamilton E.P."/>
            <person name="Orias E."/>
        </authorList>
    </citation>
    <scope>NUCLEOTIDE SEQUENCE [LARGE SCALE GENOMIC DNA]</scope>
    <source>
        <strain evidence="2">SB210</strain>
    </source>
</reference>
<evidence type="ECO:0000313" key="2">
    <source>
        <dbReference type="Proteomes" id="UP000009168"/>
    </source>
</evidence>
<sequence>MICPTRYRGRSKNSTLSFMLLIQMLIGNLEYKLIKSIRSTPLQNGQDKTIDMDINTKNERYTKIETKGDFKFCFSPCKKKQKKIIVHVNGVKDLVCNFKESCQMFFLLQQRKREFCANRRMFQTLWGMIFKEDLINRQEFGYLKF</sequence>
<dbReference type="InParanoid" id="Q235A1"/>
<dbReference type="Proteomes" id="UP000009168">
    <property type="component" value="Unassembled WGS sequence"/>
</dbReference>
<proteinExistence type="predicted"/>
<dbReference type="AlphaFoldDB" id="Q235A1"/>
<accession>Q235A1</accession>
<dbReference type="GeneID" id="7831905"/>
<name>Q235A1_TETTS</name>
<organism evidence="1 2">
    <name type="scientific">Tetrahymena thermophila (strain SB210)</name>
    <dbReference type="NCBI Taxonomy" id="312017"/>
    <lineage>
        <taxon>Eukaryota</taxon>
        <taxon>Sar</taxon>
        <taxon>Alveolata</taxon>
        <taxon>Ciliophora</taxon>
        <taxon>Intramacronucleata</taxon>
        <taxon>Oligohymenophorea</taxon>
        <taxon>Hymenostomatida</taxon>
        <taxon>Tetrahymenina</taxon>
        <taxon>Tetrahymenidae</taxon>
        <taxon>Tetrahymena</taxon>
    </lineage>
</organism>
<dbReference type="EMBL" id="GG662767">
    <property type="protein sequence ID" value="EAR91852.2"/>
    <property type="molecule type" value="Genomic_DNA"/>
</dbReference>
<evidence type="ECO:0000313" key="1">
    <source>
        <dbReference type="EMBL" id="EAR91852.2"/>
    </source>
</evidence>
<protein>
    <submittedName>
        <fullName evidence="1">Uncharacterized protein</fullName>
    </submittedName>
</protein>
<dbReference type="KEGG" id="tet:TTHERM_00095480"/>
<keyword evidence="2" id="KW-1185">Reference proteome</keyword>
<gene>
    <name evidence="1" type="ORF">TTHERM_00095480</name>
</gene>